<dbReference type="InterPro" id="IPR050576">
    <property type="entry name" value="Cilia_flagella_integrity"/>
</dbReference>
<dbReference type="InterPro" id="IPR003591">
    <property type="entry name" value="Leu-rich_rpt_typical-subtyp"/>
</dbReference>
<sequence>MDSDPDPQSSSSESPRTGDASAAPSISSSIVTDIDVSEDGILDASNRELTKLPQPKNASTLVRVLNVAGNCLKSFEGIRKFVGCEEIDASDNRIQSIAALLCIKETLTVLNVQKNSIQHCEHICAFHALVELDLARNSTLQLPVLHSLPNLRSLNLSGNELTKLPVLRQLENLIVLKLNSNKIETLEGVQSCLPPHLKSLDVGRNKIGDLSDVAYLKGFLEISSLTFEGNPAVSIQGRSFCYRPYLASCLPESLKIVDDFVLSEMEIVKGEWLCTQGNAAKYKPGTKCHAALCEYLSNVLDPTSSANTTLRSPLEDKLLKIIKQRRKFEEERANTTTSDFTSISEIESPLTSGRRPVLERRLSTASDASNSTVVVSSSHNSVIIAGGQKTPVPYILSRQARTPASQISARKQPETPASQSAPRLSKTPVLLAASRQSRTPSSQVSSRLFKTPVPPITVKVSERLEGLEQGMKDLVEENNRLTLINAEQTELIQQLLEMKNDCMAEISMLREEKSQEIKALNAKLESLEKRMTTANLTHPKPSFLRLINENGRPLLIWHNLPSVDSALIAHYNVFVNGDICGSAKAAKCRIHLTDTQPGDRIAVELVSTTGAKSISDVFTCPAKENVTP</sequence>
<dbReference type="EMBL" id="AZBU02000002">
    <property type="protein sequence ID" value="TKR92899.1"/>
    <property type="molecule type" value="Genomic_DNA"/>
</dbReference>
<comment type="subcellular location">
    <subcellularLocation>
        <location evidence="1">Cell projection</location>
        <location evidence="1">Cilium</location>
    </subcellularLocation>
</comment>
<comment type="caution">
    <text evidence="9">The sequence shown here is derived from an EMBL/GenBank/DDBJ whole genome shotgun (WGS) entry which is preliminary data.</text>
</comment>
<evidence type="ECO:0000256" key="1">
    <source>
        <dbReference type="ARBA" id="ARBA00004138"/>
    </source>
</evidence>
<evidence type="ECO:0000313" key="9">
    <source>
        <dbReference type="EMBL" id="TKR92899.1"/>
    </source>
</evidence>
<dbReference type="Gene3D" id="3.80.10.10">
    <property type="entry name" value="Ribonuclease Inhibitor"/>
    <property type="match status" value="2"/>
</dbReference>
<protein>
    <submittedName>
        <fullName evidence="9">Uncharacterized protein</fullName>
    </submittedName>
</protein>
<feature type="region of interest" description="Disordered" evidence="8">
    <location>
        <begin position="401"/>
        <end position="425"/>
    </location>
</feature>
<dbReference type="InterPro" id="IPR001611">
    <property type="entry name" value="Leu-rich_rpt"/>
</dbReference>
<dbReference type="Pfam" id="PF13516">
    <property type="entry name" value="LRR_6"/>
    <property type="match status" value="1"/>
</dbReference>
<evidence type="ECO:0000256" key="4">
    <source>
        <dbReference type="ARBA" id="ARBA00022737"/>
    </source>
</evidence>
<evidence type="ECO:0000313" key="10">
    <source>
        <dbReference type="Proteomes" id="UP000298663"/>
    </source>
</evidence>
<organism evidence="9 10">
    <name type="scientific">Steinernema carpocapsae</name>
    <name type="common">Entomopathogenic nematode</name>
    <dbReference type="NCBI Taxonomy" id="34508"/>
    <lineage>
        <taxon>Eukaryota</taxon>
        <taxon>Metazoa</taxon>
        <taxon>Ecdysozoa</taxon>
        <taxon>Nematoda</taxon>
        <taxon>Chromadorea</taxon>
        <taxon>Rhabditida</taxon>
        <taxon>Tylenchina</taxon>
        <taxon>Panagrolaimomorpha</taxon>
        <taxon>Strongyloidoidea</taxon>
        <taxon>Steinernematidae</taxon>
        <taxon>Steinernema</taxon>
    </lineage>
</organism>
<gene>
    <name evidence="9" type="ORF">L596_007465</name>
</gene>
<accession>A0A4U5P9C5</accession>
<evidence type="ECO:0000256" key="5">
    <source>
        <dbReference type="ARBA" id="ARBA00023069"/>
    </source>
</evidence>
<dbReference type="SUPFAM" id="SSF52058">
    <property type="entry name" value="L domain-like"/>
    <property type="match status" value="1"/>
</dbReference>
<evidence type="ECO:0000256" key="7">
    <source>
        <dbReference type="SAM" id="Coils"/>
    </source>
</evidence>
<comment type="similarity">
    <text evidence="2">Belongs to the DNAAF1 family.</text>
</comment>
<dbReference type="OrthoDB" id="5954088at2759"/>
<evidence type="ECO:0000256" key="2">
    <source>
        <dbReference type="ARBA" id="ARBA00006453"/>
    </source>
</evidence>
<keyword evidence="4" id="KW-0677">Repeat</keyword>
<reference evidence="9 10" key="1">
    <citation type="journal article" date="2015" name="Genome Biol.">
        <title>Comparative genomics of Steinernema reveals deeply conserved gene regulatory networks.</title>
        <authorList>
            <person name="Dillman A.R."/>
            <person name="Macchietto M."/>
            <person name="Porter C.F."/>
            <person name="Rogers A."/>
            <person name="Williams B."/>
            <person name="Antoshechkin I."/>
            <person name="Lee M.M."/>
            <person name="Goodwin Z."/>
            <person name="Lu X."/>
            <person name="Lewis E.E."/>
            <person name="Goodrich-Blair H."/>
            <person name="Stock S.P."/>
            <person name="Adams B.J."/>
            <person name="Sternberg P.W."/>
            <person name="Mortazavi A."/>
        </authorList>
    </citation>
    <scope>NUCLEOTIDE SEQUENCE [LARGE SCALE GENOMIC DNA]</scope>
    <source>
        <strain evidence="9 10">ALL</strain>
    </source>
</reference>
<proteinExistence type="inferred from homology"/>
<evidence type="ECO:0000256" key="8">
    <source>
        <dbReference type="SAM" id="MobiDB-lite"/>
    </source>
</evidence>
<dbReference type="InterPro" id="IPR025875">
    <property type="entry name" value="Leu-rich_rpt_4"/>
</dbReference>
<keyword evidence="7" id="KW-0175">Coiled coil</keyword>
<dbReference type="GO" id="GO:0005929">
    <property type="term" value="C:cilium"/>
    <property type="evidence" value="ECO:0007669"/>
    <property type="project" value="UniProtKB-SubCell"/>
</dbReference>
<reference evidence="9 10" key="2">
    <citation type="journal article" date="2019" name="G3 (Bethesda)">
        <title>Hybrid Assembly of the Genome of the Entomopathogenic Nematode Steinernema carpocapsae Identifies the X-Chromosome.</title>
        <authorList>
            <person name="Serra L."/>
            <person name="Macchietto M."/>
            <person name="Macias-Munoz A."/>
            <person name="McGill C.J."/>
            <person name="Rodriguez I.M."/>
            <person name="Rodriguez B."/>
            <person name="Murad R."/>
            <person name="Mortazavi A."/>
        </authorList>
    </citation>
    <scope>NUCLEOTIDE SEQUENCE [LARGE SCALE GENOMIC DNA]</scope>
    <source>
        <strain evidence="9 10">ALL</strain>
    </source>
</reference>
<keyword evidence="6" id="KW-0966">Cell projection</keyword>
<dbReference type="InterPro" id="IPR032675">
    <property type="entry name" value="LRR_dom_sf"/>
</dbReference>
<evidence type="ECO:0000256" key="3">
    <source>
        <dbReference type="ARBA" id="ARBA00022614"/>
    </source>
</evidence>
<dbReference type="PANTHER" id="PTHR45973:SF9">
    <property type="entry name" value="LEUCINE-RICH REPEAT-CONTAINING PROTEIN 46"/>
    <property type="match status" value="1"/>
</dbReference>
<dbReference type="PANTHER" id="PTHR45973">
    <property type="entry name" value="PROTEIN PHOSPHATASE 1 REGULATORY SUBUNIT SDS22-RELATED"/>
    <property type="match status" value="1"/>
</dbReference>
<keyword evidence="3" id="KW-0433">Leucine-rich repeat</keyword>
<name>A0A4U5P9C5_STECR</name>
<feature type="compositionally biased region" description="Polar residues" evidence="8">
    <location>
        <begin position="401"/>
        <end position="422"/>
    </location>
</feature>
<keyword evidence="10" id="KW-1185">Reference proteome</keyword>
<dbReference type="STRING" id="34508.A0A4U5P9C5"/>
<evidence type="ECO:0000256" key="6">
    <source>
        <dbReference type="ARBA" id="ARBA00023273"/>
    </source>
</evidence>
<dbReference type="SMART" id="SM00364">
    <property type="entry name" value="LRR_BAC"/>
    <property type="match status" value="2"/>
</dbReference>
<dbReference type="Pfam" id="PF12799">
    <property type="entry name" value="LRR_4"/>
    <property type="match status" value="1"/>
</dbReference>
<dbReference type="PROSITE" id="PS51450">
    <property type="entry name" value="LRR"/>
    <property type="match status" value="3"/>
</dbReference>
<feature type="coiled-coil region" evidence="7">
    <location>
        <begin position="464"/>
        <end position="537"/>
    </location>
</feature>
<dbReference type="SMART" id="SM00369">
    <property type="entry name" value="LRR_TYP"/>
    <property type="match status" value="3"/>
</dbReference>
<feature type="region of interest" description="Disordered" evidence="8">
    <location>
        <begin position="1"/>
        <end position="30"/>
    </location>
</feature>
<dbReference type="AlphaFoldDB" id="A0A4U5P9C5"/>
<dbReference type="Proteomes" id="UP000298663">
    <property type="component" value="Unassembled WGS sequence"/>
</dbReference>
<keyword evidence="5" id="KW-0969">Cilium</keyword>